<feature type="signal peptide" evidence="1">
    <location>
        <begin position="1"/>
        <end position="21"/>
    </location>
</feature>
<reference evidence="2 3" key="1">
    <citation type="submission" date="2020-07" db="EMBL/GenBank/DDBJ databases">
        <title>Huge and variable diversity of episymbiotic CPR bacteria and DPANN archaea in groundwater ecosystems.</title>
        <authorList>
            <person name="He C.Y."/>
            <person name="Keren R."/>
            <person name="Whittaker M."/>
            <person name="Farag I.F."/>
            <person name="Doudna J."/>
            <person name="Cate J.H.D."/>
            <person name="Banfield J.F."/>
        </authorList>
    </citation>
    <scope>NUCLEOTIDE SEQUENCE [LARGE SCALE GENOMIC DNA]</scope>
    <source>
        <strain evidence="2">NC_groundwater_70_Ag_B-0.1um_54_66</strain>
    </source>
</reference>
<name>A0A7T5UFH4_9BACT</name>
<feature type="chain" id="PRO_5032958775" evidence="1">
    <location>
        <begin position="22"/>
        <end position="183"/>
    </location>
</feature>
<gene>
    <name evidence="2" type="ORF">HYS17_06375</name>
</gene>
<dbReference type="AlphaFoldDB" id="A0A7T5UFH4"/>
<evidence type="ECO:0000256" key="1">
    <source>
        <dbReference type="SAM" id="SignalP"/>
    </source>
</evidence>
<dbReference type="Proteomes" id="UP000595362">
    <property type="component" value="Chromosome"/>
</dbReference>
<evidence type="ECO:0000313" key="3">
    <source>
        <dbReference type="Proteomes" id="UP000595362"/>
    </source>
</evidence>
<dbReference type="EMBL" id="CP066681">
    <property type="protein sequence ID" value="QQG35194.1"/>
    <property type="molecule type" value="Genomic_DNA"/>
</dbReference>
<sequence>MALWTILLATILLIATPAAHAQADKFLTEESIRAYMEESLKSYMLDYPDYEAFLRRVSHKNFIATMDLTITLPGRDPVKNSVTMNYDEVIKAARNGYDSVQNAELEQVITEIKMTPDQQKATVAYTMTIINQSLGSAEQSTQSVMADSVTRCVDDLVFTPGTGPQVIKSACTTEVTAKPQQEL</sequence>
<evidence type="ECO:0000313" key="2">
    <source>
        <dbReference type="EMBL" id="QQG35194.1"/>
    </source>
</evidence>
<proteinExistence type="predicted"/>
<keyword evidence="1" id="KW-0732">Signal</keyword>
<organism evidence="2 3">
    <name type="scientific">Micavibrio aeruginosavorus</name>
    <dbReference type="NCBI Taxonomy" id="349221"/>
    <lineage>
        <taxon>Bacteria</taxon>
        <taxon>Pseudomonadati</taxon>
        <taxon>Bdellovibrionota</taxon>
        <taxon>Bdellovibrionia</taxon>
        <taxon>Bdellovibrionales</taxon>
        <taxon>Pseudobdellovibrionaceae</taxon>
        <taxon>Micavibrio</taxon>
    </lineage>
</organism>
<accession>A0A7T5UFH4</accession>
<protein>
    <submittedName>
        <fullName evidence="2">Uncharacterized protein</fullName>
    </submittedName>
</protein>